<keyword evidence="1" id="KW-0678">Repressor</keyword>
<keyword evidence="2" id="KW-0805">Transcription regulation</keyword>
<organism evidence="6 7">
    <name type="scientific">Kribbella aluminosa</name>
    <dbReference type="NCBI Taxonomy" id="416017"/>
    <lineage>
        <taxon>Bacteria</taxon>
        <taxon>Bacillati</taxon>
        <taxon>Actinomycetota</taxon>
        <taxon>Actinomycetes</taxon>
        <taxon>Propionibacteriales</taxon>
        <taxon>Kribbellaceae</taxon>
        <taxon>Kribbella</taxon>
    </lineage>
</organism>
<dbReference type="RefSeq" id="WP_209694496.1">
    <property type="nucleotide sequence ID" value="NZ_BAAAVU010000035.1"/>
</dbReference>
<keyword evidence="3" id="KW-0238">DNA-binding</keyword>
<evidence type="ECO:0000259" key="5">
    <source>
        <dbReference type="PROSITE" id="PS50932"/>
    </source>
</evidence>
<dbReference type="Pfam" id="PF00356">
    <property type="entry name" value="LacI"/>
    <property type="match status" value="1"/>
</dbReference>
<dbReference type="CDD" id="cd06267">
    <property type="entry name" value="PBP1_LacI_sugar_binding-like"/>
    <property type="match status" value="1"/>
</dbReference>
<proteinExistence type="predicted"/>
<dbReference type="Gene3D" id="1.10.260.40">
    <property type="entry name" value="lambda repressor-like DNA-binding domains"/>
    <property type="match status" value="1"/>
</dbReference>
<evidence type="ECO:0000313" key="6">
    <source>
        <dbReference type="EMBL" id="MBP2351613.1"/>
    </source>
</evidence>
<reference evidence="6 7" key="1">
    <citation type="submission" date="2021-03" db="EMBL/GenBank/DDBJ databases">
        <title>Sequencing the genomes of 1000 actinobacteria strains.</title>
        <authorList>
            <person name="Klenk H.-P."/>
        </authorList>
    </citation>
    <scope>NUCLEOTIDE SEQUENCE [LARGE SCALE GENOMIC DNA]</scope>
    <source>
        <strain evidence="6 7">DSM 18824</strain>
    </source>
</reference>
<dbReference type="InterPro" id="IPR000843">
    <property type="entry name" value="HTH_LacI"/>
</dbReference>
<dbReference type="Proteomes" id="UP000755585">
    <property type="component" value="Unassembled WGS sequence"/>
</dbReference>
<evidence type="ECO:0000256" key="3">
    <source>
        <dbReference type="ARBA" id="ARBA00023125"/>
    </source>
</evidence>
<keyword evidence="4" id="KW-0804">Transcription</keyword>
<keyword evidence="7" id="KW-1185">Reference proteome</keyword>
<dbReference type="PROSITE" id="PS50932">
    <property type="entry name" value="HTH_LACI_2"/>
    <property type="match status" value="1"/>
</dbReference>
<dbReference type="PANTHER" id="PTHR30146:SF148">
    <property type="entry name" value="HTH-TYPE TRANSCRIPTIONAL REPRESSOR PURR-RELATED"/>
    <property type="match status" value="1"/>
</dbReference>
<evidence type="ECO:0000256" key="2">
    <source>
        <dbReference type="ARBA" id="ARBA00023015"/>
    </source>
</evidence>
<comment type="caution">
    <text evidence="6">The sequence shown here is derived from an EMBL/GenBank/DDBJ whole genome shotgun (WGS) entry which is preliminary data.</text>
</comment>
<dbReference type="SMART" id="SM00354">
    <property type="entry name" value="HTH_LACI"/>
    <property type="match status" value="1"/>
</dbReference>
<dbReference type="EMBL" id="JAGINT010000001">
    <property type="protein sequence ID" value="MBP2351613.1"/>
    <property type="molecule type" value="Genomic_DNA"/>
</dbReference>
<dbReference type="SUPFAM" id="SSF53822">
    <property type="entry name" value="Periplasmic binding protein-like I"/>
    <property type="match status" value="1"/>
</dbReference>
<protein>
    <submittedName>
        <fullName evidence="6">LacI family transcriptional regulator</fullName>
    </submittedName>
</protein>
<dbReference type="InterPro" id="IPR010982">
    <property type="entry name" value="Lambda_DNA-bd_dom_sf"/>
</dbReference>
<feature type="domain" description="HTH lacI-type" evidence="5">
    <location>
        <begin position="7"/>
        <end position="63"/>
    </location>
</feature>
<dbReference type="InterPro" id="IPR046335">
    <property type="entry name" value="LacI/GalR-like_sensor"/>
</dbReference>
<dbReference type="InterPro" id="IPR028082">
    <property type="entry name" value="Peripla_BP_I"/>
</dbReference>
<evidence type="ECO:0000313" key="7">
    <source>
        <dbReference type="Proteomes" id="UP000755585"/>
    </source>
</evidence>
<gene>
    <name evidence="6" type="ORF">JOF29_002696</name>
</gene>
<name>A0ABS4UJ29_9ACTN</name>
<dbReference type="SUPFAM" id="SSF47413">
    <property type="entry name" value="lambda repressor-like DNA-binding domains"/>
    <property type="match status" value="1"/>
</dbReference>
<accession>A0ABS4UJ29</accession>
<dbReference type="CDD" id="cd01392">
    <property type="entry name" value="HTH_LacI"/>
    <property type="match status" value="1"/>
</dbReference>
<dbReference type="PANTHER" id="PTHR30146">
    <property type="entry name" value="LACI-RELATED TRANSCRIPTIONAL REPRESSOR"/>
    <property type="match status" value="1"/>
</dbReference>
<evidence type="ECO:0000256" key="1">
    <source>
        <dbReference type="ARBA" id="ARBA00022491"/>
    </source>
</evidence>
<dbReference type="Gene3D" id="3.40.50.2300">
    <property type="match status" value="2"/>
</dbReference>
<sequence>MDAKQTPRLIDIAAKVGVHPSVVSRTLRQDPTLSIRPDTRERIEQTARQMGYRGNAQARALRGASTGAVGMVMPSLRNPVWAEIVRGVLAEAVRWNLAVLVAEVPDDRGNDEEYVRLVEEGRIDGLLLGSSEPAERSSAWPPTQVPSVHVNRAVKDAACNITMDETRAVGLFVDHLTALGHRRITLIDGPATVDTTHRRSVALQRLGEERGLEVQIVNAPYNEQGGHDAMARLLRRAAKQRPTAVGVASLNQALGALAATRTRGVAVPSDLSMICLDDDPILGFLDIQLTAVRMPLFELGEAAMQALGERLSGGNPLSREIEDPIELVGRSSTASVPVR</sequence>
<dbReference type="Pfam" id="PF13377">
    <property type="entry name" value="Peripla_BP_3"/>
    <property type="match status" value="1"/>
</dbReference>
<evidence type="ECO:0000256" key="4">
    <source>
        <dbReference type="ARBA" id="ARBA00023163"/>
    </source>
</evidence>